<evidence type="ECO:0000313" key="1">
    <source>
        <dbReference type="EMBL" id="MBC2887852.1"/>
    </source>
</evidence>
<dbReference type="AlphaFoldDB" id="A0A842J7B4"/>
<proteinExistence type="predicted"/>
<evidence type="ECO:0000313" key="2">
    <source>
        <dbReference type="Proteomes" id="UP000587396"/>
    </source>
</evidence>
<dbReference type="EMBL" id="JACMSE010000001">
    <property type="protein sequence ID" value="MBC2887852.1"/>
    <property type="molecule type" value="Genomic_DNA"/>
</dbReference>
<protein>
    <submittedName>
        <fullName evidence="1">Uncharacterized protein</fullName>
    </submittedName>
</protein>
<name>A0A842J7B4_9ACTN</name>
<dbReference type="InterPro" id="IPR036388">
    <property type="entry name" value="WH-like_DNA-bd_sf"/>
</dbReference>
<dbReference type="InterPro" id="IPR036390">
    <property type="entry name" value="WH_DNA-bd_sf"/>
</dbReference>
<gene>
    <name evidence="1" type="ORF">H7313_00495</name>
</gene>
<comment type="caution">
    <text evidence="1">The sequence shown here is derived from an EMBL/GenBank/DDBJ whole genome shotgun (WGS) entry which is preliminary data.</text>
</comment>
<organism evidence="1 2">
    <name type="scientific">Gordonibacter massiliensis</name>
    <name type="common">ex Traore et al. 2017</name>
    <dbReference type="NCBI Taxonomy" id="1841863"/>
    <lineage>
        <taxon>Bacteria</taxon>
        <taxon>Bacillati</taxon>
        <taxon>Actinomycetota</taxon>
        <taxon>Coriobacteriia</taxon>
        <taxon>Eggerthellales</taxon>
        <taxon>Eggerthellaceae</taxon>
        <taxon>Gordonibacter</taxon>
    </lineage>
</organism>
<keyword evidence="2" id="KW-1185">Reference proteome</keyword>
<dbReference type="SUPFAM" id="SSF46785">
    <property type="entry name" value="Winged helix' DNA-binding domain"/>
    <property type="match status" value="1"/>
</dbReference>
<reference evidence="1 2" key="1">
    <citation type="submission" date="2020-08" db="EMBL/GenBank/DDBJ databases">
        <authorList>
            <person name="Liu C."/>
            <person name="Sun Q."/>
        </authorList>
    </citation>
    <scope>NUCLEOTIDE SEQUENCE [LARGE SCALE GENOMIC DNA]</scope>
    <source>
        <strain evidence="1 2">N22</strain>
    </source>
</reference>
<accession>A0A842J7B4</accession>
<dbReference type="Proteomes" id="UP000587396">
    <property type="component" value="Unassembled WGS sequence"/>
</dbReference>
<dbReference type="RefSeq" id="WP_185903908.1">
    <property type="nucleotide sequence ID" value="NZ_JACMSE010000001.1"/>
</dbReference>
<sequence>MQVSKRNFARIFVRFGGFPLSYCDVSAHAEVSTQTARKYLKDLEERGLVAVVSKRPLKFALSDAAVKDLELPITA</sequence>
<dbReference type="Gene3D" id="1.10.10.10">
    <property type="entry name" value="Winged helix-like DNA-binding domain superfamily/Winged helix DNA-binding domain"/>
    <property type="match status" value="1"/>
</dbReference>